<sequence>MRTLLNEVERRSANKYSLENYIAIKYINGNTLLVQTTQNEKGLFRIKDMFFLDAEYYNRLYHRFYKVEDK</sequence>
<gene>
    <name evidence="1" type="ORF">F8154_09235</name>
</gene>
<reference evidence="1 2" key="1">
    <citation type="submission" date="2019-10" db="EMBL/GenBank/DDBJ databases">
        <title>Alkaliphilus serpentinus sp. nov. and Alkaliphilus pronyensis sp. nov., two novel anaerobic alkaliphilic species isolated from the serpentinized-hosted hydrothermal field of the Prony Bay (New Caledonia).</title>
        <authorList>
            <person name="Postec A."/>
        </authorList>
    </citation>
    <scope>NUCLEOTIDE SEQUENCE [LARGE SCALE GENOMIC DNA]</scope>
    <source>
        <strain evidence="1 2">LacV</strain>
    </source>
</reference>
<evidence type="ECO:0000313" key="2">
    <source>
        <dbReference type="Proteomes" id="UP000432715"/>
    </source>
</evidence>
<organism evidence="1 2">
    <name type="scientific">Alkaliphilus pronyensis</name>
    <dbReference type="NCBI Taxonomy" id="1482732"/>
    <lineage>
        <taxon>Bacteria</taxon>
        <taxon>Bacillati</taxon>
        <taxon>Bacillota</taxon>
        <taxon>Clostridia</taxon>
        <taxon>Peptostreptococcales</taxon>
        <taxon>Natronincolaceae</taxon>
        <taxon>Alkaliphilus</taxon>
    </lineage>
</organism>
<dbReference type="EMBL" id="WBZC01000029">
    <property type="protein sequence ID" value="KAB3534394.1"/>
    <property type="molecule type" value="Genomic_DNA"/>
</dbReference>
<comment type="caution">
    <text evidence="1">The sequence shown here is derived from an EMBL/GenBank/DDBJ whole genome shotgun (WGS) entry which is preliminary data.</text>
</comment>
<evidence type="ECO:0000313" key="1">
    <source>
        <dbReference type="EMBL" id="KAB3534394.1"/>
    </source>
</evidence>
<dbReference type="OrthoDB" id="9870798at2"/>
<name>A0A6I0F0V1_9FIRM</name>
<dbReference type="AlphaFoldDB" id="A0A6I0F0V1"/>
<keyword evidence="2" id="KW-1185">Reference proteome</keyword>
<accession>A0A6I0F0V1</accession>
<dbReference type="Proteomes" id="UP000432715">
    <property type="component" value="Unassembled WGS sequence"/>
</dbReference>
<dbReference type="RefSeq" id="WP_151861331.1">
    <property type="nucleotide sequence ID" value="NZ_WBZC01000029.1"/>
</dbReference>
<proteinExistence type="predicted"/>
<protein>
    <submittedName>
        <fullName evidence="1">Uncharacterized protein</fullName>
    </submittedName>
</protein>